<feature type="signal peptide" evidence="4">
    <location>
        <begin position="1"/>
        <end position="19"/>
    </location>
</feature>
<evidence type="ECO:0000256" key="3">
    <source>
        <dbReference type="ARBA" id="ARBA00022702"/>
    </source>
</evidence>
<evidence type="ECO:0000256" key="4">
    <source>
        <dbReference type="SAM" id="SignalP"/>
    </source>
</evidence>
<protein>
    <recommendedName>
        <fullName evidence="5">Corticotropin-releasing factor domain-containing protein</fullName>
    </recommendedName>
</protein>
<dbReference type="InterPro" id="IPR000187">
    <property type="entry name" value="CRF"/>
</dbReference>
<evidence type="ECO:0000313" key="6">
    <source>
        <dbReference type="EMBL" id="JAS32374.1"/>
    </source>
</evidence>
<evidence type="ECO:0000259" key="5">
    <source>
        <dbReference type="SMART" id="SM00039"/>
    </source>
</evidence>
<dbReference type="PROSITE" id="PS00511">
    <property type="entry name" value="CRF"/>
    <property type="match status" value="1"/>
</dbReference>
<feature type="chain" id="PRO_5008581731" description="Corticotropin-releasing factor domain-containing protein" evidence="4">
    <location>
        <begin position="20"/>
        <end position="102"/>
    </location>
</feature>
<proteinExistence type="predicted"/>
<keyword evidence="3" id="KW-0372">Hormone</keyword>
<keyword evidence="4" id="KW-0732">Signal</keyword>
<sequence>MLVSLLLAIIMCTGHLCLTLQSNSGVHYMPEDEPGQIADWIPDREFNQVESKRSQSLSIVNPLEVLRQKLMLDVARRRLRGQEDANREWLKSIGKRSESNQV</sequence>
<dbReference type="GO" id="GO:0005179">
    <property type="term" value="F:hormone activity"/>
    <property type="evidence" value="ECO:0007669"/>
    <property type="project" value="UniProtKB-KW"/>
</dbReference>
<dbReference type="InterPro" id="IPR018446">
    <property type="entry name" value="Corticotropin-releasing_fac_CS"/>
</dbReference>
<accession>A0A1B6E378</accession>
<dbReference type="EMBL" id="GEDC01004924">
    <property type="protein sequence ID" value="JAS32374.1"/>
    <property type="molecule type" value="Transcribed_RNA"/>
</dbReference>
<dbReference type="Pfam" id="PF00473">
    <property type="entry name" value="CRF"/>
    <property type="match status" value="1"/>
</dbReference>
<reference evidence="6" key="1">
    <citation type="submission" date="2015-12" db="EMBL/GenBank/DDBJ databases">
        <title>De novo transcriptome assembly of four potential Pierce s Disease insect vectors from Arizona vineyards.</title>
        <authorList>
            <person name="Tassone E.E."/>
        </authorList>
    </citation>
    <scope>NUCLEOTIDE SEQUENCE</scope>
</reference>
<dbReference type="AlphaFoldDB" id="A0A1B6E378"/>
<comment type="subcellular location">
    <subcellularLocation>
        <location evidence="1">Secreted</location>
    </subcellularLocation>
</comment>
<name>A0A1B6E378_9HEMI</name>
<dbReference type="GO" id="GO:0005576">
    <property type="term" value="C:extracellular region"/>
    <property type="evidence" value="ECO:0007669"/>
    <property type="project" value="UniProtKB-SubCell"/>
</dbReference>
<gene>
    <name evidence="6" type="ORF">g.45674</name>
</gene>
<dbReference type="SMART" id="SM00039">
    <property type="entry name" value="CRF"/>
    <property type="match status" value="1"/>
</dbReference>
<feature type="domain" description="Corticotropin-releasing factor" evidence="5">
    <location>
        <begin position="53"/>
        <end position="93"/>
    </location>
</feature>
<organism evidence="6">
    <name type="scientific">Clastoptera arizonana</name>
    <name type="common">Arizona spittle bug</name>
    <dbReference type="NCBI Taxonomy" id="38151"/>
    <lineage>
        <taxon>Eukaryota</taxon>
        <taxon>Metazoa</taxon>
        <taxon>Ecdysozoa</taxon>
        <taxon>Arthropoda</taxon>
        <taxon>Hexapoda</taxon>
        <taxon>Insecta</taxon>
        <taxon>Pterygota</taxon>
        <taxon>Neoptera</taxon>
        <taxon>Paraneoptera</taxon>
        <taxon>Hemiptera</taxon>
        <taxon>Auchenorrhyncha</taxon>
        <taxon>Cercopoidea</taxon>
        <taxon>Clastopteridae</taxon>
        <taxon>Clastoptera</taxon>
    </lineage>
</organism>
<evidence type="ECO:0000256" key="1">
    <source>
        <dbReference type="ARBA" id="ARBA00004613"/>
    </source>
</evidence>
<evidence type="ECO:0000256" key="2">
    <source>
        <dbReference type="ARBA" id="ARBA00022525"/>
    </source>
</evidence>
<keyword evidence="2" id="KW-0964">Secreted</keyword>